<dbReference type="RefSeq" id="WP_345431615.1">
    <property type="nucleotide sequence ID" value="NZ_BAABHK010000004.1"/>
</dbReference>
<feature type="transmembrane region" description="Helical" evidence="8">
    <location>
        <begin position="186"/>
        <end position="212"/>
    </location>
</feature>
<feature type="transmembrane region" description="Helical" evidence="8">
    <location>
        <begin position="71"/>
        <end position="95"/>
    </location>
</feature>
<evidence type="ECO:0000256" key="2">
    <source>
        <dbReference type="ARBA" id="ARBA00022448"/>
    </source>
</evidence>
<evidence type="ECO:0000256" key="6">
    <source>
        <dbReference type="ARBA" id="ARBA00022989"/>
    </source>
</evidence>
<dbReference type="InterPro" id="IPR050366">
    <property type="entry name" value="BP-dependent_transpt_permease"/>
</dbReference>
<evidence type="ECO:0000256" key="5">
    <source>
        <dbReference type="ARBA" id="ARBA00022692"/>
    </source>
</evidence>
<keyword evidence="4" id="KW-0997">Cell inner membrane</keyword>
<keyword evidence="5 8" id="KW-0812">Transmembrane</keyword>
<dbReference type="CDD" id="cd06261">
    <property type="entry name" value="TM_PBP2"/>
    <property type="match status" value="1"/>
</dbReference>
<dbReference type="PANTHER" id="PTHR43386:SF2">
    <property type="entry name" value="OLIGOPEPTIDE TRANSPORT SYSTEM PERMEASE PROTEIN OPPC"/>
    <property type="match status" value="1"/>
</dbReference>
<comment type="similarity">
    <text evidence="8">Belongs to the binding-protein-dependent transport system permease family.</text>
</comment>
<gene>
    <name evidence="10" type="ORF">GCM10023196_032260</name>
</gene>
<dbReference type="InterPro" id="IPR035906">
    <property type="entry name" value="MetI-like_sf"/>
</dbReference>
<dbReference type="Proteomes" id="UP001501442">
    <property type="component" value="Unassembled WGS sequence"/>
</dbReference>
<evidence type="ECO:0000256" key="3">
    <source>
        <dbReference type="ARBA" id="ARBA00022475"/>
    </source>
</evidence>
<proteinExistence type="inferred from homology"/>
<keyword evidence="3" id="KW-1003">Cell membrane</keyword>
<dbReference type="Gene3D" id="1.10.3720.10">
    <property type="entry name" value="MetI-like"/>
    <property type="match status" value="1"/>
</dbReference>
<comment type="caution">
    <text evidence="10">The sequence shown here is derived from an EMBL/GenBank/DDBJ whole genome shotgun (WGS) entry which is preliminary data.</text>
</comment>
<keyword evidence="6 8" id="KW-1133">Transmembrane helix</keyword>
<evidence type="ECO:0000313" key="10">
    <source>
        <dbReference type="EMBL" id="GAA4625968.1"/>
    </source>
</evidence>
<protein>
    <submittedName>
        <fullName evidence="10">ABC transporter permease</fullName>
    </submittedName>
</protein>
<dbReference type="PANTHER" id="PTHR43386">
    <property type="entry name" value="OLIGOPEPTIDE TRANSPORT SYSTEM PERMEASE PROTEIN APPC"/>
    <property type="match status" value="1"/>
</dbReference>
<feature type="transmembrane region" description="Helical" evidence="8">
    <location>
        <begin position="232"/>
        <end position="258"/>
    </location>
</feature>
<feature type="transmembrane region" description="Helical" evidence="8">
    <location>
        <begin position="102"/>
        <end position="122"/>
    </location>
</feature>
<accession>A0ABP8U856</accession>
<dbReference type="PROSITE" id="PS50928">
    <property type="entry name" value="ABC_TM1"/>
    <property type="match status" value="1"/>
</dbReference>
<name>A0ABP8U856_9ACTN</name>
<feature type="domain" description="ABC transmembrane type-1" evidence="9">
    <location>
        <begin position="71"/>
        <end position="255"/>
    </location>
</feature>
<evidence type="ECO:0000313" key="11">
    <source>
        <dbReference type="Proteomes" id="UP001501442"/>
    </source>
</evidence>
<keyword evidence="7 8" id="KW-0472">Membrane</keyword>
<comment type="subcellular location">
    <subcellularLocation>
        <location evidence="1">Cell inner membrane</location>
        <topology evidence="1">Multi-pass membrane protein</topology>
    </subcellularLocation>
    <subcellularLocation>
        <location evidence="8">Cell membrane</location>
        <topology evidence="8">Multi-pass membrane protein</topology>
    </subcellularLocation>
</comment>
<feature type="transmembrane region" description="Helical" evidence="8">
    <location>
        <begin position="128"/>
        <end position="148"/>
    </location>
</feature>
<evidence type="ECO:0000259" key="9">
    <source>
        <dbReference type="PROSITE" id="PS50928"/>
    </source>
</evidence>
<dbReference type="InterPro" id="IPR000515">
    <property type="entry name" value="MetI-like"/>
</dbReference>
<dbReference type="EMBL" id="BAABHK010000004">
    <property type="protein sequence ID" value="GAA4625968.1"/>
    <property type="molecule type" value="Genomic_DNA"/>
</dbReference>
<keyword evidence="11" id="KW-1185">Reference proteome</keyword>
<organism evidence="10 11">
    <name type="scientific">Actinoallomurus vinaceus</name>
    <dbReference type="NCBI Taxonomy" id="1080074"/>
    <lineage>
        <taxon>Bacteria</taxon>
        <taxon>Bacillati</taxon>
        <taxon>Actinomycetota</taxon>
        <taxon>Actinomycetes</taxon>
        <taxon>Streptosporangiales</taxon>
        <taxon>Thermomonosporaceae</taxon>
        <taxon>Actinoallomurus</taxon>
    </lineage>
</organism>
<sequence>MRTYGRPLAGFALLALLGVLAGAGPYLTRWSWTDVDVTAFGDPPSADHWLGTTASGRDVYAVALRALRRSLVIGLLVAAGATGLAAVTGAAAGYVGGWADRLLRWVTDLLLVFPPFLMAAVVSRAFTGQVATALLLTGLMWMMTARAVRAATRSLRDEGYVLAARQLGASAPRIVLRHLLPNLTSLLLADATLNTGAAVVGESGLSYFGFGVRPPDVSLGTLLADGAPAATVFPWLFLPPVILLVLILLAVDLAGAGLRGASNPFRERG</sequence>
<evidence type="ECO:0000256" key="7">
    <source>
        <dbReference type="ARBA" id="ARBA00023136"/>
    </source>
</evidence>
<dbReference type="SUPFAM" id="SSF161098">
    <property type="entry name" value="MetI-like"/>
    <property type="match status" value="1"/>
</dbReference>
<evidence type="ECO:0000256" key="4">
    <source>
        <dbReference type="ARBA" id="ARBA00022519"/>
    </source>
</evidence>
<dbReference type="Pfam" id="PF00528">
    <property type="entry name" value="BPD_transp_1"/>
    <property type="match status" value="1"/>
</dbReference>
<keyword evidence="2 8" id="KW-0813">Transport</keyword>
<reference evidence="11" key="1">
    <citation type="journal article" date="2019" name="Int. J. Syst. Evol. Microbiol.">
        <title>The Global Catalogue of Microorganisms (GCM) 10K type strain sequencing project: providing services to taxonomists for standard genome sequencing and annotation.</title>
        <authorList>
            <consortium name="The Broad Institute Genomics Platform"/>
            <consortium name="The Broad Institute Genome Sequencing Center for Infectious Disease"/>
            <person name="Wu L."/>
            <person name="Ma J."/>
        </authorList>
    </citation>
    <scope>NUCLEOTIDE SEQUENCE [LARGE SCALE GENOMIC DNA]</scope>
    <source>
        <strain evidence="11">JCM 17939</strain>
    </source>
</reference>
<evidence type="ECO:0000256" key="8">
    <source>
        <dbReference type="RuleBase" id="RU363032"/>
    </source>
</evidence>
<evidence type="ECO:0000256" key="1">
    <source>
        <dbReference type="ARBA" id="ARBA00004429"/>
    </source>
</evidence>